<name>A0A084TNA6_9FLAO</name>
<dbReference type="GO" id="GO:0008483">
    <property type="term" value="F:transaminase activity"/>
    <property type="evidence" value="ECO:0007669"/>
    <property type="project" value="UniProtKB-KW"/>
</dbReference>
<dbReference type="AlphaFoldDB" id="A0A084TNA6"/>
<dbReference type="Proteomes" id="UP000028521">
    <property type="component" value="Unassembled WGS sequence"/>
</dbReference>
<dbReference type="eggNOG" id="ENOG502Z954">
    <property type="taxonomic scope" value="Bacteria"/>
</dbReference>
<protein>
    <submittedName>
        <fullName evidence="2">Aminotransferase class IV</fullName>
    </submittedName>
</protein>
<dbReference type="Gene3D" id="3.40.50.300">
    <property type="entry name" value="P-loop containing nucleotide triphosphate hydrolases"/>
    <property type="match status" value="1"/>
</dbReference>
<proteinExistence type="inferred from homology"/>
<dbReference type="PANTHER" id="PTHR42743">
    <property type="entry name" value="AMINO-ACID AMINOTRANSFERASE"/>
    <property type="match status" value="1"/>
</dbReference>
<reference evidence="3" key="2">
    <citation type="submission" date="2014-07" db="EMBL/GenBank/DDBJ databases">
        <title>Genome sequence of Mangrovimonas yunxiaonensis.</title>
        <authorList>
            <person name="Li Y."/>
            <person name="Zheng T."/>
        </authorList>
    </citation>
    <scope>NUCLEOTIDE SEQUENCE [LARGE SCALE GENOMIC DNA]</scope>
    <source>
        <strain evidence="3">LY01</strain>
    </source>
</reference>
<keyword evidence="3" id="KW-1185">Reference proteome</keyword>
<dbReference type="PANTHER" id="PTHR42743:SF11">
    <property type="entry name" value="AMINODEOXYCHORISMATE LYASE"/>
    <property type="match status" value="1"/>
</dbReference>
<comment type="similarity">
    <text evidence="1">Belongs to the class-IV pyridoxal-phosphate-dependent aminotransferase family.</text>
</comment>
<gene>
    <name evidence="2" type="ORF">IA57_00710</name>
</gene>
<dbReference type="InterPro" id="IPR050571">
    <property type="entry name" value="Class-IV_PLP-Dep_Aminotrnsfr"/>
</dbReference>
<evidence type="ECO:0000313" key="3">
    <source>
        <dbReference type="Proteomes" id="UP000028521"/>
    </source>
</evidence>
<keyword evidence="2" id="KW-0032">Aminotransferase</keyword>
<dbReference type="SUPFAM" id="SSF52540">
    <property type="entry name" value="P-loop containing nucleoside triphosphate hydrolases"/>
    <property type="match status" value="1"/>
</dbReference>
<dbReference type="InterPro" id="IPR027417">
    <property type="entry name" value="P-loop_NTPase"/>
</dbReference>
<dbReference type="EMBL" id="JPFK01000002">
    <property type="protein sequence ID" value="KFB02192.1"/>
    <property type="molecule type" value="Genomic_DNA"/>
</dbReference>
<evidence type="ECO:0000313" key="2">
    <source>
        <dbReference type="EMBL" id="KFB02192.1"/>
    </source>
</evidence>
<dbReference type="OrthoDB" id="272985at2"/>
<dbReference type="GO" id="GO:0019752">
    <property type="term" value="P:carboxylic acid metabolic process"/>
    <property type="evidence" value="ECO:0007669"/>
    <property type="project" value="TreeGrafter"/>
</dbReference>
<sequence length="243" mass="27872">MTSHNTTRISLWSGPRNISTALMYAFAQRADTKVFDEPLYAYYLSQTKAKDYHPGAKEIMASQNTNGETVVRQMLTDQSKPVLFYKNMTHHLLNLDKAFMKSMVNLILTREPKEMITSFAKVIPNPTMEDIGYKAHIDLITYFNAENIEYVVLDAKKVLLNPRKVLTQLCEIINIPFHDAMLNWPLGARAEDGVWAKYWYANVHKSSGFSKYKPKIEPFPEHLNTLLADSQAYYQKLKAISIG</sequence>
<accession>A0A084TNA6</accession>
<dbReference type="STRING" id="1197477.IA57_00710"/>
<dbReference type="RefSeq" id="WP_036117908.1">
    <property type="nucleotide sequence ID" value="NZ_BMET01000002.1"/>
</dbReference>
<evidence type="ECO:0000256" key="1">
    <source>
        <dbReference type="ARBA" id="ARBA00009320"/>
    </source>
</evidence>
<organism evidence="2 3">
    <name type="scientific">Mangrovimonas yunxiaonensis</name>
    <dbReference type="NCBI Taxonomy" id="1197477"/>
    <lineage>
        <taxon>Bacteria</taxon>
        <taxon>Pseudomonadati</taxon>
        <taxon>Bacteroidota</taxon>
        <taxon>Flavobacteriia</taxon>
        <taxon>Flavobacteriales</taxon>
        <taxon>Flavobacteriaceae</taxon>
        <taxon>Mangrovimonas</taxon>
    </lineage>
</organism>
<comment type="caution">
    <text evidence="2">The sequence shown here is derived from an EMBL/GenBank/DDBJ whole genome shotgun (WGS) entry which is preliminary data.</text>
</comment>
<reference evidence="2 3" key="1">
    <citation type="journal article" date="2014" name="Genome Announc.">
        <title>Draft Genome Sequence of the Algicidal Bacterium Mangrovimonas yunxiaonensis Strain LY01.</title>
        <authorList>
            <person name="Li Y."/>
            <person name="Zhu H."/>
            <person name="Li C."/>
            <person name="Zhang H."/>
            <person name="Chen Z."/>
            <person name="Zheng W."/>
            <person name="Xu H."/>
            <person name="Zheng T."/>
        </authorList>
    </citation>
    <scope>NUCLEOTIDE SEQUENCE [LARGE SCALE GENOMIC DNA]</scope>
    <source>
        <strain evidence="2 3">LY01</strain>
    </source>
</reference>
<keyword evidence="2" id="KW-0808">Transferase</keyword>
<dbReference type="Pfam" id="PF19798">
    <property type="entry name" value="Sulfotransfer_5"/>
    <property type="match status" value="1"/>
</dbReference>